<keyword evidence="2" id="KW-1185">Reference proteome</keyword>
<comment type="caution">
    <text evidence="1">The sequence shown here is derived from an EMBL/GenBank/DDBJ whole genome shotgun (WGS) entry which is preliminary data.</text>
</comment>
<gene>
    <name evidence="1" type="ORF">PLOB_00016721</name>
</gene>
<dbReference type="EMBL" id="CALNXK010000020">
    <property type="protein sequence ID" value="CAH3107556.1"/>
    <property type="molecule type" value="Genomic_DNA"/>
</dbReference>
<dbReference type="Proteomes" id="UP001159405">
    <property type="component" value="Unassembled WGS sequence"/>
</dbReference>
<proteinExistence type="predicted"/>
<sequence>MSRQKPITAFFCEKYGDHVQHNQCTSSESVNLAASAELVDLDEDYSIQTEDPDAEPTLAKRRKLIKDHQESLSVDVAKYVNDR</sequence>
<accession>A0ABN8NKJ1</accession>
<protein>
    <submittedName>
        <fullName evidence="1">Uncharacterized protein</fullName>
    </submittedName>
</protein>
<feature type="non-terminal residue" evidence="1">
    <location>
        <position position="83"/>
    </location>
</feature>
<evidence type="ECO:0000313" key="1">
    <source>
        <dbReference type="EMBL" id="CAH3107556.1"/>
    </source>
</evidence>
<organism evidence="1 2">
    <name type="scientific">Porites lobata</name>
    <dbReference type="NCBI Taxonomy" id="104759"/>
    <lineage>
        <taxon>Eukaryota</taxon>
        <taxon>Metazoa</taxon>
        <taxon>Cnidaria</taxon>
        <taxon>Anthozoa</taxon>
        <taxon>Hexacorallia</taxon>
        <taxon>Scleractinia</taxon>
        <taxon>Fungiina</taxon>
        <taxon>Poritidae</taxon>
        <taxon>Porites</taxon>
    </lineage>
</organism>
<reference evidence="1 2" key="1">
    <citation type="submission" date="2022-05" db="EMBL/GenBank/DDBJ databases">
        <authorList>
            <consortium name="Genoscope - CEA"/>
            <person name="William W."/>
        </authorList>
    </citation>
    <scope>NUCLEOTIDE SEQUENCE [LARGE SCALE GENOMIC DNA]</scope>
</reference>
<name>A0ABN8NKJ1_9CNID</name>
<evidence type="ECO:0000313" key="2">
    <source>
        <dbReference type="Proteomes" id="UP001159405"/>
    </source>
</evidence>